<dbReference type="PANTHER" id="PTHR38602">
    <property type="entry name" value="INNER MEMBRANE PROTEIN-RELATED"/>
    <property type="match status" value="1"/>
</dbReference>
<organism evidence="2 3">
    <name type="scientific">Noviherbaspirillum galbum</name>
    <dbReference type="NCBI Taxonomy" id="2709383"/>
    <lineage>
        <taxon>Bacteria</taxon>
        <taxon>Pseudomonadati</taxon>
        <taxon>Pseudomonadota</taxon>
        <taxon>Betaproteobacteria</taxon>
        <taxon>Burkholderiales</taxon>
        <taxon>Oxalobacteraceae</taxon>
        <taxon>Noviherbaspirillum</taxon>
    </lineage>
</organism>
<dbReference type="PANTHER" id="PTHR38602:SF1">
    <property type="entry name" value="INNER MEMBRANE PROTEIN"/>
    <property type="match status" value="1"/>
</dbReference>
<keyword evidence="3" id="KW-1185">Reference proteome</keyword>
<name>A0A6B3SQ38_9BURK</name>
<dbReference type="AlphaFoldDB" id="A0A6B3SQ38"/>
<dbReference type="RefSeq" id="WP_163965234.1">
    <property type="nucleotide sequence ID" value="NZ_JAAIVB010000053.1"/>
</dbReference>
<proteinExistence type="predicted"/>
<keyword evidence="1" id="KW-0812">Transmembrane</keyword>
<gene>
    <name evidence="2" type="ORF">G3574_16185</name>
</gene>
<feature type="transmembrane region" description="Helical" evidence="1">
    <location>
        <begin position="6"/>
        <end position="23"/>
    </location>
</feature>
<comment type="caution">
    <text evidence="2">The sequence shown here is derived from an EMBL/GenBank/DDBJ whole genome shotgun (WGS) entry which is preliminary data.</text>
</comment>
<feature type="transmembrane region" description="Helical" evidence="1">
    <location>
        <begin position="44"/>
        <end position="63"/>
    </location>
</feature>
<evidence type="ECO:0000313" key="2">
    <source>
        <dbReference type="EMBL" id="NEX62628.1"/>
    </source>
</evidence>
<dbReference type="Pfam" id="PF09838">
    <property type="entry name" value="DUF2065"/>
    <property type="match status" value="1"/>
</dbReference>
<evidence type="ECO:0000256" key="1">
    <source>
        <dbReference type="SAM" id="Phobius"/>
    </source>
</evidence>
<sequence length="64" mass="7075">MAAHWITALGLMLLLEGVVPMLFPRQWRDTMRRLTGFNDGQLRFIGLAAMLTGLAALALADLFS</sequence>
<reference evidence="2 3" key="1">
    <citation type="submission" date="2020-02" db="EMBL/GenBank/DDBJ databases">
        <authorList>
            <person name="Kim M.K."/>
        </authorList>
    </citation>
    <scope>NUCLEOTIDE SEQUENCE [LARGE SCALE GENOMIC DNA]</scope>
    <source>
        <strain evidence="2 3">17J57-3</strain>
    </source>
</reference>
<accession>A0A6B3SQ38</accession>
<dbReference type="Proteomes" id="UP000482155">
    <property type="component" value="Unassembled WGS sequence"/>
</dbReference>
<keyword evidence="1" id="KW-1133">Transmembrane helix</keyword>
<keyword evidence="1" id="KW-0472">Membrane</keyword>
<protein>
    <submittedName>
        <fullName evidence="2">DUF2065 domain-containing protein</fullName>
    </submittedName>
</protein>
<dbReference type="InterPro" id="IPR019201">
    <property type="entry name" value="DUF2065"/>
</dbReference>
<dbReference type="EMBL" id="JAAIVB010000053">
    <property type="protein sequence ID" value="NEX62628.1"/>
    <property type="molecule type" value="Genomic_DNA"/>
</dbReference>
<evidence type="ECO:0000313" key="3">
    <source>
        <dbReference type="Proteomes" id="UP000482155"/>
    </source>
</evidence>